<dbReference type="AlphaFoldDB" id="A0A838ZKK8"/>
<dbReference type="RefSeq" id="WP_182041813.1">
    <property type="nucleotide sequence ID" value="NZ_JACDZE010000001.1"/>
</dbReference>
<organism evidence="1 2">
    <name type="scientific">Moheibacter lacus</name>
    <dbReference type="NCBI Taxonomy" id="2745851"/>
    <lineage>
        <taxon>Bacteria</taxon>
        <taxon>Pseudomonadati</taxon>
        <taxon>Bacteroidota</taxon>
        <taxon>Flavobacteriia</taxon>
        <taxon>Flavobacteriales</taxon>
        <taxon>Weeksellaceae</taxon>
        <taxon>Moheibacter</taxon>
    </lineage>
</organism>
<dbReference type="Pfam" id="PF08713">
    <property type="entry name" value="DNA_alkylation"/>
    <property type="match status" value="1"/>
</dbReference>
<proteinExistence type="predicted"/>
<name>A0A838ZKK8_9FLAO</name>
<sequence length="239" mass="28012">MEVQFILNEIRQKLKERADETTKSSAQRFFKEIQNLKIYGVKSAVVKEIAKAFKSEIKSFSKQEVMDLCEELFKSNFLEEAGIACIYAESVGKKYELSDFKTFERWIDSYIENWAICDTFCNKTIGNFLMKYPEFLGELKNWTKSENRWMKRAAAVSLIVPARKGLFQKEIFEIADLLIPDHDDMVQKGYGWLLKTLSEKHESEVFDFVVARKEIMPRTAYRYAIEKLSKDLKVIAMEK</sequence>
<dbReference type="Gene3D" id="1.25.10.90">
    <property type="match status" value="1"/>
</dbReference>
<reference evidence="1 2" key="1">
    <citation type="submission" date="2020-07" db="EMBL/GenBank/DDBJ databases">
        <title>Moheibacter lacus sp. nov., a member of the family Flavobacteriaceae isolated from freshwater lake sediment.</title>
        <authorList>
            <person name="Liu Y."/>
        </authorList>
    </citation>
    <scope>NUCLEOTIDE SEQUENCE [LARGE SCALE GENOMIC DNA]</scope>
    <source>
        <strain evidence="1 2">BDHS18</strain>
    </source>
</reference>
<dbReference type="CDD" id="cd06561">
    <property type="entry name" value="AlkD_like"/>
    <property type="match status" value="1"/>
</dbReference>
<dbReference type="PANTHER" id="PTHR34070:SF1">
    <property type="entry name" value="DNA ALKYLATION REPAIR PROTEIN"/>
    <property type="match status" value="1"/>
</dbReference>
<protein>
    <submittedName>
        <fullName evidence="1">DNA alkylation repair protein</fullName>
    </submittedName>
</protein>
<dbReference type="EMBL" id="JACDZE010000001">
    <property type="protein sequence ID" value="MBA5628200.1"/>
    <property type="molecule type" value="Genomic_DNA"/>
</dbReference>
<comment type="caution">
    <text evidence="1">The sequence shown here is derived from an EMBL/GenBank/DDBJ whole genome shotgun (WGS) entry which is preliminary data.</text>
</comment>
<evidence type="ECO:0000313" key="1">
    <source>
        <dbReference type="EMBL" id="MBA5628200.1"/>
    </source>
</evidence>
<dbReference type="Proteomes" id="UP000552241">
    <property type="component" value="Unassembled WGS sequence"/>
</dbReference>
<gene>
    <name evidence="1" type="ORF">HU137_00280</name>
</gene>
<keyword evidence="2" id="KW-1185">Reference proteome</keyword>
<evidence type="ECO:0000313" key="2">
    <source>
        <dbReference type="Proteomes" id="UP000552241"/>
    </source>
</evidence>
<dbReference type="InterPro" id="IPR016024">
    <property type="entry name" value="ARM-type_fold"/>
</dbReference>
<dbReference type="InterPro" id="IPR014825">
    <property type="entry name" value="DNA_alkylation"/>
</dbReference>
<dbReference type="SUPFAM" id="SSF48371">
    <property type="entry name" value="ARM repeat"/>
    <property type="match status" value="1"/>
</dbReference>
<dbReference type="PANTHER" id="PTHR34070">
    <property type="entry name" value="ARMADILLO-TYPE FOLD"/>
    <property type="match status" value="1"/>
</dbReference>
<accession>A0A838ZKK8</accession>